<organism evidence="2 3">
    <name type="scientific">Mauremys mutica</name>
    <name type="common">yellowpond turtle</name>
    <dbReference type="NCBI Taxonomy" id="74926"/>
    <lineage>
        <taxon>Eukaryota</taxon>
        <taxon>Metazoa</taxon>
        <taxon>Chordata</taxon>
        <taxon>Craniata</taxon>
        <taxon>Vertebrata</taxon>
        <taxon>Euteleostomi</taxon>
        <taxon>Archelosauria</taxon>
        <taxon>Testudinata</taxon>
        <taxon>Testudines</taxon>
        <taxon>Cryptodira</taxon>
        <taxon>Durocryptodira</taxon>
        <taxon>Testudinoidea</taxon>
        <taxon>Geoemydidae</taxon>
        <taxon>Geoemydinae</taxon>
        <taxon>Mauremys</taxon>
    </lineage>
</organism>
<dbReference type="EMBL" id="JAHDVG010000475">
    <property type="protein sequence ID" value="KAH1175957.1"/>
    <property type="molecule type" value="Genomic_DNA"/>
</dbReference>
<dbReference type="Proteomes" id="UP000827986">
    <property type="component" value="Unassembled WGS sequence"/>
</dbReference>
<dbReference type="AlphaFoldDB" id="A0A9D3X9L3"/>
<evidence type="ECO:0000256" key="1">
    <source>
        <dbReference type="SAM" id="Phobius"/>
    </source>
</evidence>
<reference evidence="2" key="1">
    <citation type="submission" date="2021-09" db="EMBL/GenBank/DDBJ databases">
        <title>The genome of Mauremys mutica provides insights into the evolution of semi-aquatic lifestyle.</title>
        <authorList>
            <person name="Gong S."/>
            <person name="Gao Y."/>
        </authorList>
    </citation>
    <scope>NUCLEOTIDE SEQUENCE</scope>
    <source>
        <strain evidence="2">MM-2020</strain>
        <tissue evidence="2">Muscle</tissue>
    </source>
</reference>
<feature type="transmembrane region" description="Helical" evidence="1">
    <location>
        <begin position="12"/>
        <end position="43"/>
    </location>
</feature>
<sequence>MSFQRKMGLDAFVVFVGGYVLFLLYGYFQIILGSVVLSALWIVKNVKVISFASQKELNFTGAQIQSFVLNIFNPIPTQSWISSPCPTKGIVIYFRNLVFL</sequence>
<keyword evidence="1" id="KW-0472">Membrane</keyword>
<keyword evidence="1" id="KW-0812">Transmembrane</keyword>
<evidence type="ECO:0000313" key="3">
    <source>
        <dbReference type="Proteomes" id="UP000827986"/>
    </source>
</evidence>
<protein>
    <submittedName>
        <fullName evidence="2">Uncharacterized protein</fullName>
    </submittedName>
</protein>
<accession>A0A9D3X9L3</accession>
<comment type="caution">
    <text evidence="2">The sequence shown here is derived from an EMBL/GenBank/DDBJ whole genome shotgun (WGS) entry which is preliminary data.</text>
</comment>
<keyword evidence="1" id="KW-1133">Transmembrane helix</keyword>
<name>A0A9D3X9L3_9SAUR</name>
<evidence type="ECO:0000313" key="2">
    <source>
        <dbReference type="EMBL" id="KAH1175957.1"/>
    </source>
</evidence>
<keyword evidence="3" id="KW-1185">Reference proteome</keyword>
<proteinExistence type="predicted"/>
<gene>
    <name evidence="2" type="ORF">KIL84_020691</name>
</gene>